<dbReference type="PANTHER" id="PTHR24372">
    <property type="entry name" value="GLYCOPROTEIN HORMONE RECEPTOR"/>
    <property type="match status" value="1"/>
</dbReference>
<evidence type="ECO:0000256" key="2">
    <source>
        <dbReference type="ARBA" id="ARBA00010663"/>
    </source>
</evidence>
<gene>
    <name evidence="10" type="ORF">HAZT_HAZT000931</name>
</gene>
<accession>A0A6A0H122</accession>
<proteinExistence type="inferred from homology"/>
<name>A0A6A0H122_HYAAZ</name>
<dbReference type="InterPro" id="IPR017452">
    <property type="entry name" value="GPCR_Rhodpsn_7TM"/>
</dbReference>
<reference evidence="10" key="2">
    <citation type="journal article" date="2018" name="Environ. Sci. Technol.">
        <title>The Toxicogenome of Hyalella azteca: A Model for Sediment Ecotoxicology and Evolutionary Toxicology.</title>
        <authorList>
            <person name="Poynton H.C."/>
            <person name="Hasenbein S."/>
            <person name="Benoit J.B."/>
            <person name="Sepulveda M.S."/>
            <person name="Poelchau M.F."/>
            <person name="Hughes D.S.T."/>
            <person name="Murali S.C."/>
            <person name="Chen S."/>
            <person name="Glastad K.M."/>
            <person name="Goodisman M.A.D."/>
            <person name="Werren J.H."/>
            <person name="Vineis J.H."/>
            <person name="Bowen J.L."/>
            <person name="Friedrich M."/>
            <person name="Jones J."/>
            <person name="Robertson H.M."/>
            <person name="Feyereisen R."/>
            <person name="Mechler-Hickson A."/>
            <person name="Mathers N."/>
            <person name="Lee C.E."/>
            <person name="Colbourne J.K."/>
            <person name="Biales A."/>
            <person name="Johnston J.S."/>
            <person name="Wellborn G.A."/>
            <person name="Rosendale A.J."/>
            <person name="Cridge A.G."/>
            <person name="Munoz-Torres M.C."/>
            <person name="Bain P.A."/>
            <person name="Manny A.R."/>
            <person name="Major K.M."/>
            <person name="Lambert F.N."/>
            <person name="Vulpe C.D."/>
            <person name="Tuck P."/>
            <person name="Blalock B.J."/>
            <person name="Lin Y.Y."/>
            <person name="Smith M.E."/>
            <person name="Ochoa-Acuna H."/>
            <person name="Chen M.M."/>
            <person name="Childers C.P."/>
            <person name="Qu J."/>
            <person name="Dugan S."/>
            <person name="Lee S.L."/>
            <person name="Chao H."/>
            <person name="Dinh H."/>
            <person name="Han Y."/>
            <person name="Doddapaneni H."/>
            <person name="Worley K.C."/>
            <person name="Muzny D.M."/>
            <person name="Gibbs R.A."/>
            <person name="Richards S."/>
        </authorList>
    </citation>
    <scope>NUCLEOTIDE SEQUENCE</scope>
    <source>
        <strain evidence="10">HAZT.00-mixed</strain>
        <tissue evidence="10">Whole organism</tissue>
    </source>
</reference>
<keyword evidence="4 8" id="KW-0812">Transmembrane</keyword>
<evidence type="ECO:0000256" key="4">
    <source>
        <dbReference type="ARBA" id="ARBA00022692"/>
    </source>
</evidence>
<evidence type="ECO:0000256" key="6">
    <source>
        <dbReference type="ARBA" id="ARBA00022989"/>
    </source>
</evidence>
<dbReference type="InterPro" id="IPR000276">
    <property type="entry name" value="GPCR_Rhodpsn"/>
</dbReference>
<feature type="transmembrane region" description="Helical" evidence="8">
    <location>
        <begin position="35"/>
        <end position="58"/>
    </location>
</feature>
<organism evidence="10">
    <name type="scientific">Hyalella azteca</name>
    <name type="common">Amphipod</name>
    <dbReference type="NCBI Taxonomy" id="294128"/>
    <lineage>
        <taxon>Eukaryota</taxon>
        <taxon>Metazoa</taxon>
        <taxon>Ecdysozoa</taxon>
        <taxon>Arthropoda</taxon>
        <taxon>Crustacea</taxon>
        <taxon>Multicrustacea</taxon>
        <taxon>Malacostraca</taxon>
        <taxon>Eumalacostraca</taxon>
        <taxon>Peracarida</taxon>
        <taxon>Amphipoda</taxon>
        <taxon>Senticaudata</taxon>
        <taxon>Talitrida</taxon>
        <taxon>Talitroidea</taxon>
        <taxon>Hyalellidae</taxon>
        <taxon>Hyalella</taxon>
    </lineage>
</organism>
<evidence type="ECO:0000256" key="1">
    <source>
        <dbReference type="ARBA" id="ARBA00004370"/>
    </source>
</evidence>
<keyword evidence="7 8" id="KW-0472">Membrane</keyword>
<reference evidence="10" key="1">
    <citation type="submission" date="2014-08" db="EMBL/GenBank/DDBJ databases">
        <authorList>
            <person name="Murali S."/>
            <person name="Richards S."/>
            <person name="Bandaranaike D."/>
            <person name="Bellair M."/>
            <person name="Blankenburg K."/>
            <person name="Chao H."/>
            <person name="Dinh H."/>
            <person name="Doddapaneni H."/>
            <person name="Dugan-Rocha S."/>
            <person name="Elkadiri S."/>
            <person name="Gnanaolivu R."/>
            <person name="Hughes D."/>
            <person name="Lee S."/>
            <person name="Li M."/>
            <person name="Ming W."/>
            <person name="Munidasa M."/>
            <person name="Muniz J."/>
            <person name="Nguyen L."/>
            <person name="Osuji N."/>
            <person name="Pu L.-L."/>
            <person name="Puazo M."/>
            <person name="Skinner E."/>
            <person name="Qu C."/>
            <person name="Quiroz J."/>
            <person name="Raj R."/>
            <person name="Weissenberger G."/>
            <person name="Xin Y."/>
            <person name="Zou X."/>
            <person name="Han Y."/>
            <person name="Worley K."/>
            <person name="Muzny D."/>
            <person name="Gibbs R."/>
        </authorList>
    </citation>
    <scope>NUCLEOTIDE SEQUENCE</scope>
    <source>
        <strain evidence="10">HAZT.00-mixed</strain>
        <tissue evidence="10">Whole organism</tissue>
    </source>
</reference>
<dbReference type="PANTHER" id="PTHR24372:SF77">
    <property type="entry name" value="G-PROTEIN COUPLED RECEPTORS FAMILY 1 PROFILE DOMAIN-CONTAINING PROTEIN"/>
    <property type="match status" value="1"/>
</dbReference>
<dbReference type="GO" id="GO:0007189">
    <property type="term" value="P:adenylate cyclase-activating G protein-coupled receptor signaling pathway"/>
    <property type="evidence" value="ECO:0007669"/>
    <property type="project" value="TreeGrafter"/>
</dbReference>
<dbReference type="Pfam" id="PF00001">
    <property type="entry name" value="7tm_1"/>
    <property type="match status" value="1"/>
</dbReference>
<keyword evidence="6 8" id="KW-1133">Transmembrane helix</keyword>
<keyword evidence="5" id="KW-0677">Repeat</keyword>
<keyword evidence="3" id="KW-0433">Leucine-rich repeat</keyword>
<dbReference type="GO" id="GO:0008528">
    <property type="term" value="F:G protein-coupled peptide receptor activity"/>
    <property type="evidence" value="ECO:0007669"/>
    <property type="project" value="TreeGrafter"/>
</dbReference>
<dbReference type="Proteomes" id="UP000711488">
    <property type="component" value="Unassembled WGS sequence"/>
</dbReference>
<dbReference type="GO" id="GO:0005886">
    <property type="term" value="C:plasma membrane"/>
    <property type="evidence" value="ECO:0007669"/>
    <property type="project" value="TreeGrafter"/>
</dbReference>
<dbReference type="PRINTS" id="PR00237">
    <property type="entry name" value="GPCRRHODOPSN"/>
</dbReference>
<protein>
    <recommendedName>
        <fullName evidence="9">G-protein coupled receptors family 1 profile domain-containing protein</fullName>
    </recommendedName>
</protein>
<evidence type="ECO:0000256" key="8">
    <source>
        <dbReference type="SAM" id="Phobius"/>
    </source>
</evidence>
<feature type="transmembrane region" description="Helical" evidence="8">
    <location>
        <begin position="231"/>
        <end position="256"/>
    </location>
</feature>
<evidence type="ECO:0000313" key="10">
    <source>
        <dbReference type="EMBL" id="KAA0193798.1"/>
    </source>
</evidence>
<evidence type="ECO:0000256" key="7">
    <source>
        <dbReference type="ARBA" id="ARBA00023136"/>
    </source>
</evidence>
<feature type="transmembrane region" description="Helical" evidence="8">
    <location>
        <begin position="181"/>
        <end position="203"/>
    </location>
</feature>
<evidence type="ECO:0000256" key="5">
    <source>
        <dbReference type="ARBA" id="ARBA00022737"/>
    </source>
</evidence>
<dbReference type="Gene3D" id="1.20.1070.10">
    <property type="entry name" value="Rhodopsin 7-helix transmembrane proteins"/>
    <property type="match status" value="1"/>
</dbReference>
<feature type="domain" description="G-protein coupled receptors family 1 profile" evidence="9">
    <location>
        <begin position="51"/>
        <end position="327"/>
    </location>
</feature>
<evidence type="ECO:0000256" key="3">
    <source>
        <dbReference type="ARBA" id="ARBA00022614"/>
    </source>
</evidence>
<comment type="caution">
    <text evidence="10">The sequence shown here is derived from an EMBL/GenBank/DDBJ whole genome shotgun (WGS) entry which is preliminary data.</text>
</comment>
<evidence type="ECO:0000259" key="9">
    <source>
        <dbReference type="PROSITE" id="PS50262"/>
    </source>
</evidence>
<dbReference type="GO" id="GO:0009755">
    <property type="term" value="P:hormone-mediated signaling pathway"/>
    <property type="evidence" value="ECO:0007669"/>
    <property type="project" value="TreeGrafter"/>
</dbReference>
<feature type="transmembrane region" description="Helical" evidence="8">
    <location>
        <begin position="296"/>
        <end position="321"/>
    </location>
</feature>
<dbReference type="PROSITE" id="PS50262">
    <property type="entry name" value="G_PROTEIN_RECEP_F1_2"/>
    <property type="match status" value="1"/>
</dbReference>
<comment type="subcellular location">
    <subcellularLocation>
        <location evidence="1">Membrane</location>
    </subcellularLocation>
</comment>
<sequence>MAKTDDWRWCCLARRVQHCEPKDQFSSCEDLMSNLVLRVCIIVLGVVALVGNAFVIALRCLNKTENKKYYAFVIALRCLNKTENKFLRQPHSILIINMAAGDLLMSVYLLMIAGVDLHYRGVYAAYEEQWRTSASCQLAGFISTLSTESSVISLTIITVDRLLVIKFPFGDRRLDMRVTRAMMVGMWVVVTFLAALPLANIAYFDNFYGRSGVCLALHITSDKPNGWEYSVLIFIVINLLSFAVIAVSYVIMYSVARKTHREARINDTRICQRRYTSAKSGGTTHDSATMGRRMTLIVATDAACWLPIIALGIASLCGVHIPDQLHT</sequence>
<dbReference type="EMBL" id="JQDR03010740">
    <property type="protein sequence ID" value="KAA0193798.1"/>
    <property type="molecule type" value="Genomic_DNA"/>
</dbReference>
<dbReference type="AlphaFoldDB" id="A0A6A0H122"/>
<reference evidence="10" key="3">
    <citation type="submission" date="2019-06" db="EMBL/GenBank/DDBJ databases">
        <authorList>
            <person name="Poynton C."/>
            <person name="Hasenbein S."/>
            <person name="Benoit J.B."/>
            <person name="Sepulveda M.S."/>
            <person name="Poelchau M.F."/>
            <person name="Murali S.C."/>
            <person name="Chen S."/>
            <person name="Glastad K.M."/>
            <person name="Werren J.H."/>
            <person name="Vineis J.H."/>
            <person name="Bowen J.L."/>
            <person name="Friedrich M."/>
            <person name="Jones J."/>
            <person name="Robertson H.M."/>
            <person name="Feyereisen R."/>
            <person name="Mechler-Hickson A."/>
            <person name="Mathers N."/>
            <person name="Lee C.E."/>
            <person name="Colbourne J.K."/>
            <person name="Biales A."/>
            <person name="Johnston J.S."/>
            <person name="Wellborn G.A."/>
            <person name="Rosendale A.J."/>
            <person name="Cridge A.G."/>
            <person name="Munoz-Torres M.C."/>
            <person name="Bain P.A."/>
            <person name="Manny A.R."/>
            <person name="Major K.M."/>
            <person name="Lambert F.N."/>
            <person name="Vulpe C.D."/>
            <person name="Tuck P."/>
            <person name="Blalock B.J."/>
            <person name="Lin Y.-Y."/>
            <person name="Smith M.E."/>
            <person name="Ochoa-Acuna H."/>
            <person name="Chen M.-J.M."/>
            <person name="Childers C.P."/>
            <person name="Qu J."/>
            <person name="Dugan S."/>
            <person name="Lee S.L."/>
            <person name="Chao H."/>
            <person name="Dinh H."/>
            <person name="Han Y."/>
            <person name="Doddapaneni H."/>
            <person name="Worley K.C."/>
            <person name="Muzny D.M."/>
            <person name="Gibbs R.A."/>
            <person name="Richards S."/>
        </authorList>
    </citation>
    <scope>NUCLEOTIDE SEQUENCE</scope>
    <source>
        <strain evidence="10">HAZT.00-mixed</strain>
        <tissue evidence="10">Whole organism</tissue>
    </source>
</reference>
<comment type="similarity">
    <text evidence="2">Belongs to the G-protein coupled receptor 1 family.</text>
</comment>
<dbReference type="SUPFAM" id="SSF81321">
    <property type="entry name" value="Family A G protein-coupled receptor-like"/>
    <property type="match status" value="1"/>
</dbReference>
<feature type="transmembrane region" description="Helical" evidence="8">
    <location>
        <begin position="93"/>
        <end position="113"/>
    </location>
</feature>